<dbReference type="NCBIfam" id="NF001862">
    <property type="entry name" value="PRK00601.1"/>
    <property type="match status" value="1"/>
</dbReference>
<evidence type="ECO:0000256" key="4">
    <source>
        <dbReference type="ARBA" id="ARBA00023080"/>
    </source>
</evidence>
<name>A0A1T4NZJ0_9FIRM</name>
<evidence type="ECO:0000256" key="3">
    <source>
        <dbReference type="ARBA" id="ARBA00022801"/>
    </source>
</evidence>
<accession>A0A1T4NZJ0</accession>
<dbReference type="InterPro" id="IPR033704">
    <property type="entry name" value="dUTPase_trimeric"/>
</dbReference>
<organism evidence="7 8">
    <name type="scientific">Eubacterium ruminantium</name>
    <dbReference type="NCBI Taxonomy" id="42322"/>
    <lineage>
        <taxon>Bacteria</taxon>
        <taxon>Bacillati</taxon>
        <taxon>Bacillota</taxon>
        <taxon>Clostridia</taxon>
        <taxon>Eubacteriales</taxon>
        <taxon>Eubacteriaceae</taxon>
        <taxon>Eubacterium</taxon>
    </lineage>
</organism>
<evidence type="ECO:0000256" key="5">
    <source>
        <dbReference type="ARBA" id="ARBA00047686"/>
    </source>
</evidence>
<evidence type="ECO:0000313" key="7">
    <source>
        <dbReference type="EMBL" id="SJZ84704.1"/>
    </source>
</evidence>
<keyword evidence="3" id="KW-0378">Hydrolase</keyword>
<protein>
    <recommendedName>
        <fullName evidence="2">dUTP diphosphatase</fullName>
        <ecNumber evidence="2">3.6.1.23</ecNumber>
    </recommendedName>
</protein>
<dbReference type="InterPro" id="IPR008181">
    <property type="entry name" value="dUTPase"/>
</dbReference>
<dbReference type="GO" id="GO:0046081">
    <property type="term" value="P:dUTP catabolic process"/>
    <property type="evidence" value="ECO:0007669"/>
    <property type="project" value="InterPro"/>
</dbReference>
<dbReference type="RefSeq" id="WP_078787608.1">
    <property type="nucleotide sequence ID" value="NZ_FMTO01000009.1"/>
</dbReference>
<comment type="similarity">
    <text evidence="1">Belongs to the dUTPase family.</text>
</comment>
<dbReference type="Pfam" id="PF00692">
    <property type="entry name" value="dUTPase"/>
    <property type="match status" value="1"/>
</dbReference>
<evidence type="ECO:0000259" key="6">
    <source>
        <dbReference type="Pfam" id="PF00692"/>
    </source>
</evidence>
<evidence type="ECO:0000256" key="1">
    <source>
        <dbReference type="ARBA" id="ARBA00006581"/>
    </source>
</evidence>
<dbReference type="PANTHER" id="PTHR11241">
    <property type="entry name" value="DEOXYURIDINE 5'-TRIPHOSPHATE NUCLEOTIDOHYDROLASE"/>
    <property type="match status" value="1"/>
</dbReference>
<proteinExistence type="inferred from homology"/>
<dbReference type="AlphaFoldDB" id="A0A1T4NZJ0"/>
<evidence type="ECO:0000313" key="8">
    <source>
        <dbReference type="Proteomes" id="UP000189857"/>
    </source>
</evidence>
<dbReference type="GO" id="GO:0006226">
    <property type="term" value="P:dUMP biosynthetic process"/>
    <property type="evidence" value="ECO:0007669"/>
    <property type="project" value="InterPro"/>
</dbReference>
<dbReference type="CDD" id="cd07557">
    <property type="entry name" value="trimeric_dUTPase"/>
    <property type="match status" value="1"/>
</dbReference>
<keyword evidence="4" id="KW-0546">Nucleotide metabolism</keyword>
<dbReference type="SUPFAM" id="SSF51283">
    <property type="entry name" value="dUTPase-like"/>
    <property type="match status" value="1"/>
</dbReference>
<dbReference type="PANTHER" id="PTHR11241:SF0">
    <property type="entry name" value="DEOXYURIDINE 5'-TRIPHOSPHATE NUCLEOTIDOHYDROLASE"/>
    <property type="match status" value="1"/>
</dbReference>
<evidence type="ECO:0000256" key="2">
    <source>
        <dbReference type="ARBA" id="ARBA00012379"/>
    </source>
</evidence>
<dbReference type="GO" id="GO:0004170">
    <property type="term" value="F:dUTP diphosphatase activity"/>
    <property type="evidence" value="ECO:0007669"/>
    <property type="project" value="UniProtKB-EC"/>
</dbReference>
<dbReference type="OrthoDB" id="9809956at2"/>
<reference evidence="7 8" key="1">
    <citation type="submission" date="2017-02" db="EMBL/GenBank/DDBJ databases">
        <authorList>
            <person name="Peterson S.W."/>
        </authorList>
    </citation>
    <scope>NUCLEOTIDE SEQUENCE [LARGE SCALE GENOMIC DNA]</scope>
    <source>
        <strain evidence="7 8">ATCC 17233</strain>
    </source>
</reference>
<dbReference type="InterPro" id="IPR036157">
    <property type="entry name" value="dUTPase-like_sf"/>
</dbReference>
<keyword evidence="8" id="KW-1185">Reference proteome</keyword>
<sequence length="144" mass="15753">MKLKIKKVNEKAQLPTRGSEKAAGIDMYACIDEPITIIPGETKMFGSGIACDFPEGYFGMIVPRSSVGIKRHLNIPQGAAIIDEDYKGEIMLAFYNHGNQAQEICPGERLAQMILLPYVLFDIEETDKLSESERGEGGIGSTGK</sequence>
<dbReference type="GO" id="GO:0000287">
    <property type="term" value="F:magnesium ion binding"/>
    <property type="evidence" value="ECO:0007669"/>
    <property type="project" value="InterPro"/>
</dbReference>
<dbReference type="EC" id="3.6.1.23" evidence="2"/>
<comment type="catalytic activity">
    <reaction evidence="5">
        <text>dUTP + H2O = dUMP + diphosphate + H(+)</text>
        <dbReference type="Rhea" id="RHEA:10248"/>
        <dbReference type="ChEBI" id="CHEBI:15377"/>
        <dbReference type="ChEBI" id="CHEBI:15378"/>
        <dbReference type="ChEBI" id="CHEBI:33019"/>
        <dbReference type="ChEBI" id="CHEBI:61555"/>
        <dbReference type="ChEBI" id="CHEBI:246422"/>
        <dbReference type="EC" id="3.6.1.23"/>
    </reaction>
</comment>
<dbReference type="Proteomes" id="UP000189857">
    <property type="component" value="Unassembled WGS sequence"/>
</dbReference>
<feature type="domain" description="dUTPase-like" evidence="6">
    <location>
        <begin position="11"/>
        <end position="143"/>
    </location>
</feature>
<dbReference type="Gene3D" id="2.70.40.10">
    <property type="match status" value="1"/>
</dbReference>
<dbReference type="EMBL" id="FUXA01000010">
    <property type="protein sequence ID" value="SJZ84704.1"/>
    <property type="molecule type" value="Genomic_DNA"/>
</dbReference>
<dbReference type="InterPro" id="IPR029054">
    <property type="entry name" value="dUTPase-like"/>
</dbReference>
<gene>
    <name evidence="7" type="ORF">SAMN02745110_01784</name>
</gene>
<dbReference type="NCBIfam" id="TIGR00576">
    <property type="entry name" value="dut"/>
    <property type="match status" value="1"/>
</dbReference>